<evidence type="ECO:0008006" key="4">
    <source>
        <dbReference type="Google" id="ProtNLM"/>
    </source>
</evidence>
<dbReference type="EMBL" id="PDJF01000001">
    <property type="protein sequence ID" value="PFG28071.1"/>
    <property type="molecule type" value="Genomic_DNA"/>
</dbReference>
<dbReference type="RefSeq" id="WP_231913542.1">
    <property type="nucleotide sequence ID" value="NZ_LS483464.1"/>
</dbReference>
<feature type="transmembrane region" description="Helical" evidence="1">
    <location>
        <begin position="12"/>
        <end position="35"/>
    </location>
</feature>
<dbReference type="Pfam" id="PF11209">
    <property type="entry name" value="LmeA"/>
    <property type="match status" value="1"/>
</dbReference>
<gene>
    <name evidence="2" type="ORF">ATK06_1154</name>
</gene>
<dbReference type="PROSITE" id="PS51318">
    <property type="entry name" value="TAT"/>
    <property type="match status" value="1"/>
</dbReference>
<name>A0A2A9DNW1_9CORY</name>
<dbReference type="InterPro" id="IPR021373">
    <property type="entry name" value="DUF2993"/>
</dbReference>
<keyword evidence="1" id="KW-0472">Membrane</keyword>
<protein>
    <recommendedName>
        <fullName evidence="4">DUF2993 family protein</fullName>
    </recommendedName>
</protein>
<keyword evidence="1" id="KW-0812">Transmembrane</keyword>
<comment type="caution">
    <text evidence="2">The sequence shown here is derived from an EMBL/GenBank/DDBJ whole genome shotgun (WGS) entry which is preliminary data.</text>
</comment>
<organism evidence="2 3">
    <name type="scientific">Corynebacterium renale</name>
    <dbReference type="NCBI Taxonomy" id="1724"/>
    <lineage>
        <taxon>Bacteria</taxon>
        <taxon>Bacillati</taxon>
        <taxon>Actinomycetota</taxon>
        <taxon>Actinomycetes</taxon>
        <taxon>Mycobacteriales</taxon>
        <taxon>Corynebacteriaceae</taxon>
        <taxon>Corynebacterium</taxon>
    </lineage>
</organism>
<sequence>MQERNRKPRRGLIVTAGVIAGVVAVGAMTDTAFAVRAERNLSHTVAEYGNLEVNPAVYFGGTPFTQALITGEVPFISVDSRDVDLPEFGLVNARTEAVEVQLTPEQVLAGAIEDAPATLITRRVSFDGVALGAQLGMTDLDIAHPKNISPSGGTSAEALLTGTPEGFAEPVSVLVELRLEGSLFRMTPTTLIDVPTGKEDAARTAFTWKIDTHKLPLGGRALRVSLQGGSIYFEAQARNVVINTHNLTPVETTRSSEFDSSEYRENSAN</sequence>
<evidence type="ECO:0000313" key="3">
    <source>
        <dbReference type="Proteomes" id="UP000221653"/>
    </source>
</evidence>
<dbReference type="InterPro" id="IPR006311">
    <property type="entry name" value="TAT_signal"/>
</dbReference>
<keyword evidence="3" id="KW-1185">Reference proteome</keyword>
<accession>A0A2A9DNW1</accession>
<evidence type="ECO:0000313" key="2">
    <source>
        <dbReference type="EMBL" id="PFG28071.1"/>
    </source>
</evidence>
<dbReference type="AlphaFoldDB" id="A0A2A9DNW1"/>
<evidence type="ECO:0000256" key="1">
    <source>
        <dbReference type="SAM" id="Phobius"/>
    </source>
</evidence>
<keyword evidence="1" id="KW-1133">Transmembrane helix</keyword>
<reference evidence="2 3" key="1">
    <citation type="submission" date="2017-10" db="EMBL/GenBank/DDBJ databases">
        <title>Sequencing the genomes of 1000 actinobacteria strains.</title>
        <authorList>
            <person name="Klenk H.-P."/>
        </authorList>
    </citation>
    <scope>NUCLEOTIDE SEQUENCE [LARGE SCALE GENOMIC DNA]</scope>
    <source>
        <strain evidence="2 3">DSM 20688</strain>
    </source>
</reference>
<proteinExistence type="predicted"/>
<dbReference type="Proteomes" id="UP000221653">
    <property type="component" value="Unassembled WGS sequence"/>
</dbReference>